<name>A0A1H8EV63_9BACT</name>
<organism evidence="1 2">
    <name type="scientific">Chitinophaga rupis</name>
    <dbReference type="NCBI Taxonomy" id="573321"/>
    <lineage>
        <taxon>Bacteria</taxon>
        <taxon>Pseudomonadati</taxon>
        <taxon>Bacteroidota</taxon>
        <taxon>Chitinophagia</taxon>
        <taxon>Chitinophagales</taxon>
        <taxon>Chitinophagaceae</taxon>
        <taxon>Chitinophaga</taxon>
    </lineage>
</organism>
<dbReference type="Proteomes" id="UP000198984">
    <property type="component" value="Unassembled WGS sequence"/>
</dbReference>
<dbReference type="RefSeq" id="WP_089919099.1">
    <property type="nucleotide sequence ID" value="NZ_FOBB01000009.1"/>
</dbReference>
<dbReference type="STRING" id="573321.SAMN04488505_10944"/>
<proteinExistence type="predicted"/>
<sequence length="94" mass="10785">MQTKSRPITVSPDAQAPLLATLYSRIYELHENFNGFVKSECNWTPHWYDFYLQHPEKCPAEDLEMIKIAGDLARDLQVLTTRCKQTLENGKAAS</sequence>
<keyword evidence="2" id="KW-1185">Reference proteome</keyword>
<reference evidence="1 2" key="1">
    <citation type="submission" date="2016-10" db="EMBL/GenBank/DDBJ databases">
        <authorList>
            <person name="de Groot N.N."/>
        </authorList>
    </citation>
    <scope>NUCLEOTIDE SEQUENCE [LARGE SCALE GENOMIC DNA]</scope>
    <source>
        <strain evidence="1 2">DSM 21039</strain>
    </source>
</reference>
<evidence type="ECO:0000313" key="1">
    <source>
        <dbReference type="EMBL" id="SEN23511.1"/>
    </source>
</evidence>
<accession>A0A1H8EV63</accession>
<dbReference type="OrthoDB" id="9933115at2"/>
<protein>
    <submittedName>
        <fullName evidence="1">Uncharacterized protein</fullName>
    </submittedName>
</protein>
<gene>
    <name evidence="1" type="ORF">SAMN04488505_10944</name>
</gene>
<dbReference type="AlphaFoldDB" id="A0A1H8EV63"/>
<dbReference type="EMBL" id="FOBB01000009">
    <property type="protein sequence ID" value="SEN23511.1"/>
    <property type="molecule type" value="Genomic_DNA"/>
</dbReference>
<evidence type="ECO:0000313" key="2">
    <source>
        <dbReference type="Proteomes" id="UP000198984"/>
    </source>
</evidence>